<name>A0A4W5JYU8_9TELE</name>
<dbReference type="GO" id="GO:0005576">
    <property type="term" value="C:extracellular region"/>
    <property type="evidence" value="ECO:0007669"/>
    <property type="project" value="UniProtKB-SubCell"/>
</dbReference>
<evidence type="ECO:0000256" key="5">
    <source>
        <dbReference type="SAM" id="MobiDB-lite"/>
    </source>
</evidence>
<dbReference type="FunFam" id="2.20.100.10:FF:000005">
    <property type="entry name" value="ADAM metallopeptidase with thrombospondin type 1 motif 9"/>
    <property type="match status" value="3"/>
</dbReference>
<dbReference type="PANTHER" id="PTHR13723:SF33">
    <property type="entry name" value="A DISINTEGRIN AND METALLOPROTEINASE WITH THROMBOSPONDIN MOTIFS 9"/>
    <property type="match status" value="1"/>
</dbReference>
<keyword evidence="2" id="KW-0964">Secreted</keyword>
<dbReference type="GO" id="GO:0006508">
    <property type="term" value="P:proteolysis"/>
    <property type="evidence" value="ECO:0007669"/>
    <property type="project" value="TreeGrafter"/>
</dbReference>
<dbReference type="InterPro" id="IPR050439">
    <property type="entry name" value="ADAMTS_ADAMTS-like"/>
</dbReference>
<feature type="compositionally biased region" description="Polar residues" evidence="5">
    <location>
        <begin position="234"/>
        <end position="254"/>
    </location>
</feature>
<keyword evidence="7" id="KW-1185">Reference proteome</keyword>
<dbReference type="Gene3D" id="2.20.100.10">
    <property type="entry name" value="Thrombospondin type-1 (TSP1) repeat"/>
    <property type="match status" value="3"/>
</dbReference>
<dbReference type="GO" id="GO:0004222">
    <property type="term" value="F:metalloendopeptidase activity"/>
    <property type="evidence" value="ECO:0007669"/>
    <property type="project" value="TreeGrafter"/>
</dbReference>
<dbReference type="Pfam" id="PF19030">
    <property type="entry name" value="TSP1_ADAMTS"/>
    <property type="match status" value="3"/>
</dbReference>
<dbReference type="PANTHER" id="PTHR13723">
    <property type="entry name" value="ADAMTS A DISINTEGRIN AND METALLOPROTEASE WITH THROMBOSPONDIN MOTIFS PROTEASE"/>
    <property type="match status" value="1"/>
</dbReference>
<dbReference type="AlphaFoldDB" id="A0A4W5JYU8"/>
<dbReference type="STRING" id="62062.ENSHHUP00000005019"/>
<dbReference type="GO" id="GO:0030198">
    <property type="term" value="P:extracellular matrix organization"/>
    <property type="evidence" value="ECO:0007669"/>
    <property type="project" value="TreeGrafter"/>
</dbReference>
<evidence type="ECO:0000256" key="3">
    <source>
        <dbReference type="ARBA" id="ARBA00022729"/>
    </source>
</evidence>
<keyword evidence="3" id="KW-0732">Signal</keyword>
<dbReference type="InterPro" id="IPR000884">
    <property type="entry name" value="TSP1_rpt"/>
</dbReference>
<reference evidence="7" key="1">
    <citation type="submission" date="2018-06" db="EMBL/GenBank/DDBJ databases">
        <title>Genome assembly of Danube salmon.</title>
        <authorList>
            <person name="Macqueen D.J."/>
            <person name="Gundappa M.K."/>
        </authorList>
    </citation>
    <scope>NUCLEOTIDE SEQUENCE [LARGE SCALE GENOMIC DNA]</scope>
</reference>
<dbReference type="InterPro" id="IPR036383">
    <property type="entry name" value="TSP1_rpt_sf"/>
</dbReference>
<reference evidence="6" key="2">
    <citation type="submission" date="2025-08" db="UniProtKB">
        <authorList>
            <consortium name="Ensembl"/>
        </authorList>
    </citation>
    <scope>IDENTIFICATION</scope>
</reference>
<comment type="subcellular location">
    <subcellularLocation>
        <location evidence="1">Secreted</location>
    </subcellularLocation>
</comment>
<dbReference type="SMART" id="SM00209">
    <property type="entry name" value="TSP1"/>
    <property type="match status" value="3"/>
</dbReference>
<dbReference type="GeneTree" id="ENSGT00940000158636"/>
<organism evidence="6 7">
    <name type="scientific">Hucho hucho</name>
    <name type="common">huchen</name>
    <dbReference type="NCBI Taxonomy" id="62062"/>
    <lineage>
        <taxon>Eukaryota</taxon>
        <taxon>Metazoa</taxon>
        <taxon>Chordata</taxon>
        <taxon>Craniata</taxon>
        <taxon>Vertebrata</taxon>
        <taxon>Euteleostomi</taxon>
        <taxon>Actinopterygii</taxon>
        <taxon>Neopterygii</taxon>
        <taxon>Teleostei</taxon>
        <taxon>Protacanthopterygii</taxon>
        <taxon>Salmoniformes</taxon>
        <taxon>Salmonidae</taxon>
        <taxon>Salmoninae</taxon>
        <taxon>Hucho</taxon>
    </lineage>
</organism>
<reference evidence="6" key="3">
    <citation type="submission" date="2025-09" db="UniProtKB">
        <authorList>
            <consortium name="Ensembl"/>
        </authorList>
    </citation>
    <scope>IDENTIFICATION</scope>
</reference>
<evidence type="ECO:0000313" key="7">
    <source>
        <dbReference type="Proteomes" id="UP000314982"/>
    </source>
</evidence>
<proteinExistence type="predicted"/>
<protein>
    <submittedName>
        <fullName evidence="6">Uncharacterized protein</fullName>
    </submittedName>
</protein>
<feature type="region of interest" description="Disordered" evidence="5">
    <location>
        <begin position="90"/>
        <end position="131"/>
    </location>
</feature>
<evidence type="ECO:0000256" key="1">
    <source>
        <dbReference type="ARBA" id="ARBA00004613"/>
    </source>
</evidence>
<keyword evidence="4" id="KW-0677">Repeat</keyword>
<feature type="region of interest" description="Disordered" evidence="5">
    <location>
        <begin position="229"/>
        <end position="254"/>
    </location>
</feature>
<dbReference type="GO" id="GO:0031012">
    <property type="term" value="C:extracellular matrix"/>
    <property type="evidence" value="ECO:0007669"/>
    <property type="project" value="TreeGrafter"/>
</dbReference>
<dbReference type="PROSITE" id="PS50092">
    <property type="entry name" value="TSP1"/>
    <property type="match status" value="3"/>
</dbReference>
<accession>A0A4W5JYU8</accession>
<evidence type="ECO:0000313" key="6">
    <source>
        <dbReference type="Ensembl" id="ENSHHUP00000005019.1"/>
    </source>
</evidence>
<dbReference type="Proteomes" id="UP000314982">
    <property type="component" value="Unassembled WGS sequence"/>
</dbReference>
<evidence type="ECO:0000256" key="2">
    <source>
        <dbReference type="ARBA" id="ARBA00022525"/>
    </source>
</evidence>
<dbReference type="Ensembl" id="ENSHHUT00000005184.1">
    <property type="protein sequence ID" value="ENSHHUP00000005019.1"/>
    <property type="gene ID" value="ENSHHUG00000003115.1"/>
</dbReference>
<sequence length="254" mass="27643">MRYVSCRDIQGGVAEDSACSHLVKPPASDGCIVVHCGQWKVLEWTSCSVSCGQGKTTRQVMCLNLSDQIVDVVECDPDDRPATEQECAMSQCPALRSSDSRPFPSPSGGVRNNLPTAADGRSGGRTQAHQWRTGPWGACSSTCAGGFQRRVVVCQDENGYAANNCEDRSQPIEQRSCESGPCPQWVYGNWGECTKPCGGGIKTRLVACQRPNGERFNDLSCEILEKPPDREQCNTHACPSNPHWSTDPWSSVRS</sequence>
<evidence type="ECO:0000256" key="4">
    <source>
        <dbReference type="ARBA" id="ARBA00022737"/>
    </source>
</evidence>
<dbReference type="SUPFAM" id="SSF82895">
    <property type="entry name" value="TSP-1 type 1 repeat"/>
    <property type="match status" value="3"/>
</dbReference>